<dbReference type="GO" id="GO:0005797">
    <property type="term" value="C:Golgi medial cisterna"/>
    <property type="evidence" value="ECO:0007669"/>
    <property type="project" value="TreeGrafter"/>
</dbReference>
<reference evidence="2 3" key="1">
    <citation type="submission" date="2019-09" db="EMBL/GenBank/DDBJ databases">
        <authorList>
            <person name="Brejova B."/>
        </authorList>
    </citation>
    <scope>NUCLEOTIDE SEQUENCE [LARGE SCALE GENOMIC DNA]</scope>
</reference>
<name>A0A5E8C028_9ASCO</name>
<evidence type="ECO:0008006" key="4">
    <source>
        <dbReference type="Google" id="ProtNLM"/>
    </source>
</evidence>
<dbReference type="AlphaFoldDB" id="A0A5E8C028"/>
<keyword evidence="3" id="KW-1185">Reference proteome</keyword>
<evidence type="ECO:0000313" key="3">
    <source>
        <dbReference type="Proteomes" id="UP000398389"/>
    </source>
</evidence>
<dbReference type="GO" id="GO:0000138">
    <property type="term" value="C:Golgi trans cisterna"/>
    <property type="evidence" value="ECO:0007669"/>
    <property type="project" value="TreeGrafter"/>
</dbReference>
<proteinExistence type="predicted"/>
<organism evidence="2 3">
    <name type="scientific">Magnusiomyces paraingens</name>
    <dbReference type="NCBI Taxonomy" id="2606893"/>
    <lineage>
        <taxon>Eukaryota</taxon>
        <taxon>Fungi</taxon>
        <taxon>Dikarya</taxon>
        <taxon>Ascomycota</taxon>
        <taxon>Saccharomycotina</taxon>
        <taxon>Dipodascomycetes</taxon>
        <taxon>Dipodascales</taxon>
        <taxon>Dipodascaceae</taxon>
        <taxon>Magnusiomyces</taxon>
    </lineage>
</organism>
<gene>
    <name evidence="2" type="ORF">SAPINGB_P004079</name>
</gene>
<dbReference type="RefSeq" id="XP_031854685.1">
    <property type="nucleotide sequence ID" value="XM_031998794.1"/>
</dbReference>
<dbReference type="PANTHER" id="PTHR21575:SF12">
    <property type="entry name" value="PROTEIN HID1"/>
    <property type="match status" value="1"/>
</dbReference>
<dbReference type="InterPro" id="IPR026705">
    <property type="entry name" value="Hid-1/Ecm30"/>
</dbReference>
<dbReference type="Pfam" id="PF12722">
    <property type="entry name" value="Hid1"/>
    <property type="match status" value="1"/>
</dbReference>
<feature type="region of interest" description="Disordered" evidence="1">
    <location>
        <begin position="621"/>
        <end position="675"/>
    </location>
</feature>
<dbReference type="PANTHER" id="PTHR21575">
    <property type="entry name" value="PROTEIN HID1"/>
    <property type="match status" value="1"/>
</dbReference>
<accession>A0A5E8C028</accession>
<feature type="compositionally biased region" description="Polar residues" evidence="1">
    <location>
        <begin position="137"/>
        <end position="158"/>
    </location>
</feature>
<evidence type="ECO:0000256" key="1">
    <source>
        <dbReference type="SAM" id="MobiDB-lite"/>
    </source>
</evidence>
<protein>
    <recommendedName>
        <fullName evidence="4">High-temperature-induced dauer-formation protein</fullName>
    </recommendedName>
</protein>
<dbReference type="GO" id="GO:0016020">
    <property type="term" value="C:membrane"/>
    <property type="evidence" value="ECO:0007669"/>
    <property type="project" value="TreeGrafter"/>
</dbReference>
<dbReference type="OrthoDB" id="432953at2759"/>
<feature type="region of interest" description="Disordered" evidence="1">
    <location>
        <begin position="136"/>
        <end position="162"/>
    </location>
</feature>
<sequence>MGASDSKLQFKNHVFRLIEVPEIPANDPYWAQFWQQPVAVGDIFTLFTASDIRQTRDRSRRNLETFILALTGRFFYLAQHPQFPHPELAPQKELLNCVRLLTRVLPFIYEQRHQSHEIDYWHETFFWGKRRVRNHQAKSTDNNNETSNATPSSSSDTPFDQEEFDRTAAEFHEAKPLGEQLVDTAFALLFSPGFTVPRSTTLSPASHPIWETGVGCTTPVSSTGEQDSNKIEILRFLLALISDSLYVPASLLVSEGSKSLTYMVTQTNRKTAMAILCSLLNTTLKYSPRWKVPYDHMLVSDGHKVLITYSLQFLEALLIYPIPETQTSPAALKNIFRQLCSKIHKVEDLQFIGDSLIKMLSQPIHASFSYLPGSRQGIPWVTELAMLFWDLVQCNKKLKTFLIATERMYDCVIILLYYIHEKAADPSKINLVRLCAYELLYLTGDTTFAATLSKKFTGQSLLPSAIQLSSFNGSYGDYLIIQLIKTITSQKQNNLELLVPTFLNCILNIAPYTKNICYQAASSLVQLCATLSNPSFLFASESNHILLEIVLKSINLMIECNFNSNRNLIFLIVKNERVFLTIKSLTLEEDVERILVQVANKPGDTKITSSYAALESEFVIESDSEEEEGGEEKEEEEKGIPPETSAPPSPRKDKGKGKGVSDKKSLGGTLGAYSNTKNNGGFSPMPVWVNTWLPLLPIHTTTSVIAHIKETVPYFKTAATSLEAKLEPSKAIDAIARVRSIPGVIFYGTCNETLGDDAAPLPPTITLPPDFEVARFAWNAGSLGWYESILWGCIFQAESEVVVTDNSMLHTTSNNCMPVGVWNGTAIKLFRLQETAPRGPSLLRPKGAVDAVAETMLQKIGQFGRGNGK</sequence>
<feature type="compositionally biased region" description="Acidic residues" evidence="1">
    <location>
        <begin position="621"/>
        <end position="637"/>
    </location>
</feature>
<dbReference type="GeneID" id="43582894"/>
<dbReference type="EMBL" id="CABVLU010000003">
    <property type="protein sequence ID" value="VVT54445.1"/>
    <property type="molecule type" value="Genomic_DNA"/>
</dbReference>
<dbReference type="Proteomes" id="UP000398389">
    <property type="component" value="Unassembled WGS sequence"/>
</dbReference>
<evidence type="ECO:0000313" key="2">
    <source>
        <dbReference type="EMBL" id="VVT54445.1"/>
    </source>
</evidence>